<feature type="compositionally biased region" description="Polar residues" evidence="1">
    <location>
        <begin position="469"/>
        <end position="484"/>
    </location>
</feature>
<dbReference type="EMBL" id="PGCI01000225">
    <property type="protein sequence ID" value="PLW33227.1"/>
    <property type="molecule type" value="Genomic_DNA"/>
</dbReference>
<sequence>MEKLQKELSDLEAKVEAGFLQINRWQEIDRHETKNLQDRLSQKVDQAVFEQLSEAQAESSNQLDEYIVQRSLAKHKASAQAIQEDLAKKFRLLQADIDALKSNTSQLVPSESPGQIVQTRQSQQELEKLIGAKSDEITKTLQGNLEAIEQKLCATECRMDIFKSKEYPRDVELVKSGVNKLVNDLKNILGPGRSQTFSDELDTIFGRNDILASEINSVKLSVGQLLQEFSVIKDNQSEKRLHDIVKNNAEGHFQQLKLLQEDIETAKSNFMSQIENNTYFSNSIDNAVKSAVDKVKEEAFSNQARDQILRLGTQSQWDEIDQKLGEMTRNTSINAANFSSLAEEIKTNQARDEILRLGTQSKWDKLVPKLEEMERNASINADNFNRLAEEIKAINLMLIQNQRENATLREQVTNSTFNKDAFDKDAVEFKKEIDLIRSQITSKLEIELQALKHDLKATVLEGSGTTNFHLDSSLQEPPVTNSHCQAPKDDLRNVVSIGSSDNETESRSRLEKGKNKQVQITSNSPTSRQNRHPNANKAASKSSRYQRSIASDDDEPELFSQSQKNRENFVHFGSTGRSISNRSANPSHPSTSRNPYSQSSERNSHPYRRFPRKHSSSPTHRSEAPLYRKGKYANSGNGRKSAEGIRPSSIRKDRSEMNARDKDEDESLSNVIQHHTRILTSTRRDKDDILPLATEPELKNLPVIQKELNELSLPVNSPYLLTKDQVNLNILDDADIRIGFARFCEQRARQYGLPFVGLASEDTPKGREWNERTKLFLLDTLSHAITWGEYPQFNLGTNDPDLARLEKLMRSHLMYQLELIERFMRNSQYLEAARKNDRTSSRRMRLSQRRLQTCREVPELTVYTKVFEDERLCSSDESMDDSMDEDKVRHTPLWRSQLARALVNRVDMAYKQLRRTEYPKKTGRKPSKRLQPRDPIISNESCWPIGLPEDCYDPTWFQRLEPQQKISLNTQQPLLGELINMAE</sequence>
<dbReference type="AlphaFoldDB" id="A0A2N5U646"/>
<protein>
    <submittedName>
        <fullName evidence="2">Uncharacterized protein</fullName>
    </submittedName>
</protein>
<comment type="caution">
    <text evidence="2">The sequence shown here is derived from an EMBL/GenBank/DDBJ whole genome shotgun (WGS) entry which is preliminary data.</text>
</comment>
<evidence type="ECO:0000313" key="2">
    <source>
        <dbReference type="EMBL" id="PLW33227.1"/>
    </source>
</evidence>
<feature type="compositionally biased region" description="Polar residues" evidence="1">
    <location>
        <begin position="537"/>
        <end position="549"/>
    </location>
</feature>
<proteinExistence type="predicted"/>
<feature type="compositionally biased region" description="Basic residues" evidence="1">
    <location>
        <begin position="605"/>
        <end position="615"/>
    </location>
</feature>
<evidence type="ECO:0000313" key="3">
    <source>
        <dbReference type="Proteomes" id="UP000235392"/>
    </source>
</evidence>
<accession>A0A2N5U646</accession>
<organism evidence="2 3">
    <name type="scientific">Puccinia coronata f. sp. avenae</name>
    <dbReference type="NCBI Taxonomy" id="200324"/>
    <lineage>
        <taxon>Eukaryota</taxon>
        <taxon>Fungi</taxon>
        <taxon>Dikarya</taxon>
        <taxon>Basidiomycota</taxon>
        <taxon>Pucciniomycotina</taxon>
        <taxon>Pucciniomycetes</taxon>
        <taxon>Pucciniales</taxon>
        <taxon>Pucciniaceae</taxon>
        <taxon>Puccinia</taxon>
    </lineage>
</organism>
<feature type="compositionally biased region" description="Polar residues" evidence="1">
    <location>
        <begin position="516"/>
        <end position="528"/>
    </location>
</feature>
<feature type="compositionally biased region" description="Basic and acidic residues" evidence="1">
    <location>
        <begin position="650"/>
        <end position="662"/>
    </location>
</feature>
<feature type="compositionally biased region" description="Polar residues" evidence="1">
    <location>
        <begin position="575"/>
        <end position="601"/>
    </location>
</feature>
<evidence type="ECO:0000256" key="1">
    <source>
        <dbReference type="SAM" id="MobiDB-lite"/>
    </source>
</evidence>
<dbReference type="Proteomes" id="UP000235392">
    <property type="component" value="Unassembled WGS sequence"/>
</dbReference>
<reference evidence="2 3" key="1">
    <citation type="submission" date="2017-11" db="EMBL/GenBank/DDBJ databases">
        <title>De novo assembly and phasing of dikaryotic genomes from two isolates of Puccinia coronata f. sp. avenae, the causal agent of oat crown rust.</title>
        <authorList>
            <person name="Miller M.E."/>
            <person name="Zhang Y."/>
            <person name="Omidvar V."/>
            <person name="Sperschneider J."/>
            <person name="Schwessinger B."/>
            <person name="Raley C."/>
            <person name="Palmer J.M."/>
            <person name="Garnica D."/>
            <person name="Upadhyaya N."/>
            <person name="Rathjen J."/>
            <person name="Taylor J.M."/>
            <person name="Park R.F."/>
            <person name="Dodds P.N."/>
            <person name="Hirsch C.D."/>
            <person name="Kianian S.F."/>
            <person name="Figueroa M."/>
        </authorList>
    </citation>
    <scope>NUCLEOTIDE SEQUENCE [LARGE SCALE GENOMIC DNA]</scope>
    <source>
        <strain evidence="2">12SD80</strain>
    </source>
</reference>
<feature type="compositionally biased region" description="Basic and acidic residues" evidence="1">
    <location>
        <begin position="504"/>
        <end position="514"/>
    </location>
</feature>
<name>A0A2N5U646_9BASI</name>
<gene>
    <name evidence="2" type="ORF">PCASD_09500</name>
</gene>
<feature type="region of interest" description="Disordered" evidence="1">
    <location>
        <begin position="469"/>
        <end position="668"/>
    </location>
</feature>